<feature type="domain" description="Microcystin LR degradation protein MlrC C-terminal" evidence="1">
    <location>
        <begin position="302"/>
        <end position="472"/>
    </location>
</feature>
<dbReference type="EMBL" id="NBWZ01000001">
    <property type="protein sequence ID" value="RFA09212.1"/>
    <property type="molecule type" value="Genomic_DNA"/>
</dbReference>
<dbReference type="InterPro" id="IPR015995">
    <property type="entry name" value="MlrC_N"/>
</dbReference>
<evidence type="ECO:0000313" key="4">
    <source>
        <dbReference type="Proteomes" id="UP000256486"/>
    </source>
</evidence>
<accession>A0A3E0VH13</accession>
<feature type="domain" description="Microcystin LR degradation protein MlrC N-terminal" evidence="2">
    <location>
        <begin position="12"/>
        <end position="292"/>
    </location>
</feature>
<evidence type="ECO:0000259" key="1">
    <source>
        <dbReference type="Pfam" id="PF07171"/>
    </source>
</evidence>
<dbReference type="Pfam" id="PF07364">
    <property type="entry name" value="DUF1485"/>
    <property type="match status" value="1"/>
</dbReference>
<sequence length="496" mass="52569">MSVTSPKPYPTIAIAGLAIESSAFSPARTDAAAFHPRRGAEVFGGYPFLAPGEPLREAADWLPALTGKALPGGILTAATFAELADEIIDRLRAMPALDGLYFDIHGAMSVEGVDDPEAVLLGRIREVIGTDAAVSTSMDLHGNVSARLVELTDLITTDRTAPHEDTALTKERAVRNLVELLVGGGPKPVKAWIPIPVLLPGEKTSTRLEPAKGLYEQVAAAEVLPGILDAALWVGYAWADEPRNRAAVVVTGHDREAVALAAEHLACAFWTARAAFDFVAPTGSYSEALDAALLSPDRPFFISDSGDNPTAGGAGDVTWGLRELLARPEFRAEDGPVVIYASVPSASGVAAAVAAGVGAPVTVTVGAEVDDRHAGPVTLSGVVYSIHHGDSDALVEVVIRTGSVFAIVTEHRKPYHHEHDFTDLGLDPRAADIVIVKIGYLEPELFDLARGWMLALTPGGVDQDILRLGHRRIERPLHPFDPDMPDPDLGARLFEP</sequence>
<evidence type="ECO:0000259" key="2">
    <source>
        <dbReference type="Pfam" id="PF07364"/>
    </source>
</evidence>
<dbReference type="Pfam" id="PF07171">
    <property type="entry name" value="MlrC_C"/>
    <property type="match status" value="1"/>
</dbReference>
<dbReference type="AlphaFoldDB" id="A0A3E0VH13"/>
<gene>
    <name evidence="3" type="ORF">B7R54_08220</name>
</gene>
<keyword evidence="4" id="KW-1185">Reference proteome</keyword>
<dbReference type="InterPro" id="IPR010799">
    <property type="entry name" value="MlrC_C"/>
</dbReference>
<dbReference type="PIRSF" id="PIRSF012702">
    <property type="entry name" value="UCP012702"/>
    <property type="match status" value="1"/>
</dbReference>
<dbReference type="Proteomes" id="UP000256486">
    <property type="component" value="Unassembled WGS sequence"/>
</dbReference>
<proteinExistence type="predicted"/>
<dbReference type="InterPro" id="IPR009197">
    <property type="entry name" value="MlrC"/>
</dbReference>
<name>A0A3E0VH13_9MICO</name>
<comment type="caution">
    <text evidence="3">The sequence shown here is derived from an EMBL/GenBank/DDBJ whole genome shotgun (WGS) entry which is preliminary data.</text>
</comment>
<dbReference type="OrthoDB" id="9815420at2"/>
<evidence type="ECO:0000313" key="3">
    <source>
        <dbReference type="EMBL" id="RFA09212.1"/>
    </source>
</evidence>
<reference evidence="3 4" key="1">
    <citation type="submission" date="2017-04" db="EMBL/GenBank/DDBJ databases">
        <title>Comparative genome analysis of Subtercola boreus.</title>
        <authorList>
            <person name="Cho Y.-J."/>
            <person name="Cho A."/>
            <person name="Kim O.-S."/>
            <person name="Lee J.-I."/>
        </authorList>
    </citation>
    <scope>NUCLEOTIDE SEQUENCE [LARGE SCALE GENOMIC DNA]</scope>
    <source>
        <strain evidence="3 4">K300</strain>
    </source>
</reference>
<organism evidence="3 4">
    <name type="scientific">Subtercola boreus</name>
    <dbReference type="NCBI Taxonomy" id="120213"/>
    <lineage>
        <taxon>Bacteria</taxon>
        <taxon>Bacillati</taxon>
        <taxon>Actinomycetota</taxon>
        <taxon>Actinomycetes</taxon>
        <taxon>Micrococcales</taxon>
        <taxon>Microbacteriaceae</taxon>
        <taxon>Subtercola</taxon>
    </lineage>
</organism>
<protein>
    <submittedName>
        <fullName evidence="3">Microcystin degradation protein MlrC</fullName>
    </submittedName>
</protein>